<proteinExistence type="predicted"/>
<gene>
    <name evidence="2" type="ORF">MIND_01121200</name>
</gene>
<dbReference type="GeneID" id="59350285"/>
<dbReference type="Proteomes" id="UP000636479">
    <property type="component" value="Unassembled WGS sequence"/>
</dbReference>
<evidence type="ECO:0000313" key="2">
    <source>
        <dbReference type="EMBL" id="KAF7293438.1"/>
    </source>
</evidence>
<reference evidence="2" key="1">
    <citation type="submission" date="2020-05" db="EMBL/GenBank/DDBJ databases">
        <title>Mycena genomes resolve the evolution of fungal bioluminescence.</title>
        <authorList>
            <person name="Tsai I.J."/>
        </authorList>
    </citation>
    <scope>NUCLEOTIDE SEQUENCE</scope>
    <source>
        <strain evidence="2">171206Taipei</strain>
    </source>
</reference>
<dbReference type="InterPro" id="IPR041078">
    <property type="entry name" value="Plavaka"/>
</dbReference>
<accession>A0A8H6S6Z1</accession>
<keyword evidence="3" id="KW-1185">Reference proteome</keyword>
<protein>
    <submittedName>
        <fullName evidence="2">Uncharacterized protein</fullName>
    </submittedName>
</protein>
<evidence type="ECO:0000313" key="3">
    <source>
        <dbReference type="Proteomes" id="UP000636479"/>
    </source>
</evidence>
<dbReference type="OrthoDB" id="3208495at2759"/>
<name>A0A8H6S6Z1_9AGAR</name>
<sequence length="503" mass="57161">MPKTQHKCDLCGKPLRNLADAKRVYDRTCPGFRALHIQSVAHIRPHLPPPLPPVEVQVEETPPEPLKYRSSGLPDRHRKAPARLNDAAPAPPPRVRRQQRANMSAVSMAPAPTPASTEPKAPRTYIQTEPNAYGLYKVYPRRPTHDPDDGLTIVDLYQVPLPTQSSLNELLPPPEPCITSRKRARVLLLALIDLSKTSFDPTQKPNRTASTYTISRFPFQPKKFLDDLDKKGIEPLGVNEKWIQGSVLLKLPCAGRKQKEIDAPEFTITDIHYRPLLDPIREVLQGPLFKNFHTTLRFDPTFDPNQSTSPDIPLDEHNPRLNGHGLPELPPHHEEVFGEIYTSAAMLEAYHSIPQPPPPQSPDDPIESIVVALMEWSNATHLAQFGTASLWPCYTFFGNHPKAYRGKPSLNAGFHQAYFTTLPNSIRDAYRKEYGQDMSDDVYRHLKRELMHRIWDLLLSEDFMDAYDNGIKIRCWDGIVRLIFPRFFIYGADYPEKVLLATI</sequence>
<dbReference type="Pfam" id="PF18759">
    <property type="entry name" value="Plavaka"/>
    <property type="match status" value="1"/>
</dbReference>
<evidence type="ECO:0000256" key="1">
    <source>
        <dbReference type="SAM" id="MobiDB-lite"/>
    </source>
</evidence>
<dbReference type="EMBL" id="JACAZF010000010">
    <property type="protein sequence ID" value="KAF7293438.1"/>
    <property type="molecule type" value="Genomic_DNA"/>
</dbReference>
<organism evidence="2 3">
    <name type="scientific">Mycena indigotica</name>
    <dbReference type="NCBI Taxonomy" id="2126181"/>
    <lineage>
        <taxon>Eukaryota</taxon>
        <taxon>Fungi</taxon>
        <taxon>Dikarya</taxon>
        <taxon>Basidiomycota</taxon>
        <taxon>Agaricomycotina</taxon>
        <taxon>Agaricomycetes</taxon>
        <taxon>Agaricomycetidae</taxon>
        <taxon>Agaricales</taxon>
        <taxon>Marasmiineae</taxon>
        <taxon>Mycenaceae</taxon>
        <taxon>Mycena</taxon>
    </lineage>
</organism>
<dbReference type="RefSeq" id="XP_037215601.1">
    <property type="nucleotide sequence ID" value="XM_037367769.1"/>
</dbReference>
<dbReference type="AlphaFoldDB" id="A0A8H6S6Z1"/>
<comment type="caution">
    <text evidence="2">The sequence shown here is derived from an EMBL/GenBank/DDBJ whole genome shotgun (WGS) entry which is preliminary data.</text>
</comment>
<feature type="region of interest" description="Disordered" evidence="1">
    <location>
        <begin position="51"/>
        <end position="121"/>
    </location>
</feature>